<reference evidence="1 2" key="1">
    <citation type="submission" date="2017-11" db="EMBL/GenBank/DDBJ databases">
        <title>Bacillus camelliae sp. nov., isolated from pu'er tea.</title>
        <authorList>
            <person name="Niu L."/>
        </authorList>
    </citation>
    <scope>NUCLEOTIDE SEQUENCE [LARGE SCALE GENOMIC DNA]</scope>
    <source>
        <strain evidence="1 2">7578-1</strain>
    </source>
</reference>
<dbReference type="EMBL" id="PIQO01000002">
    <property type="protein sequence ID" value="PKR86305.1"/>
    <property type="molecule type" value="Genomic_DNA"/>
</dbReference>
<protein>
    <submittedName>
        <fullName evidence="1">Uncharacterized protein</fullName>
    </submittedName>
</protein>
<name>A0A2N3LNY9_9BACI</name>
<sequence length="98" mass="10769">MNSSEANVEGLNHYFDIIRNNVNKGTSVKRVLDYLGIPIENSIAFGDGLNDKEMLCCAGEGFAMGNSHPELFKYAKHKTTDVMDSGIYNGLKLLGLLE</sequence>
<dbReference type="PANTHER" id="PTHR10000:SF25">
    <property type="entry name" value="PHOSPHATASE YKRA-RELATED"/>
    <property type="match status" value="1"/>
</dbReference>
<dbReference type="PANTHER" id="PTHR10000">
    <property type="entry name" value="PHOSPHOSERINE PHOSPHATASE"/>
    <property type="match status" value="1"/>
</dbReference>
<dbReference type="PROSITE" id="PS01229">
    <property type="entry name" value="COF_2"/>
    <property type="match status" value="1"/>
</dbReference>
<dbReference type="AlphaFoldDB" id="A0A2N3LNY9"/>
<accession>A0A2N3LNY9</accession>
<dbReference type="Gene3D" id="3.40.50.1000">
    <property type="entry name" value="HAD superfamily/HAD-like"/>
    <property type="match status" value="1"/>
</dbReference>
<evidence type="ECO:0000313" key="1">
    <source>
        <dbReference type="EMBL" id="PKR86305.1"/>
    </source>
</evidence>
<dbReference type="InterPro" id="IPR036412">
    <property type="entry name" value="HAD-like_sf"/>
</dbReference>
<dbReference type="GO" id="GO:0005829">
    <property type="term" value="C:cytosol"/>
    <property type="evidence" value="ECO:0007669"/>
    <property type="project" value="TreeGrafter"/>
</dbReference>
<gene>
    <name evidence="1" type="ORF">CWO92_04185</name>
</gene>
<evidence type="ECO:0000313" key="2">
    <source>
        <dbReference type="Proteomes" id="UP000233440"/>
    </source>
</evidence>
<dbReference type="Pfam" id="PF08282">
    <property type="entry name" value="Hydrolase_3"/>
    <property type="match status" value="1"/>
</dbReference>
<dbReference type="OrthoDB" id="9810101at2"/>
<dbReference type="Proteomes" id="UP000233440">
    <property type="component" value="Unassembled WGS sequence"/>
</dbReference>
<dbReference type="GO" id="GO:0016791">
    <property type="term" value="F:phosphatase activity"/>
    <property type="evidence" value="ECO:0007669"/>
    <property type="project" value="TreeGrafter"/>
</dbReference>
<comment type="caution">
    <text evidence="1">The sequence shown here is derived from an EMBL/GenBank/DDBJ whole genome shotgun (WGS) entry which is preliminary data.</text>
</comment>
<proteinExistence type="predicted"/>
<dbReference type="GO" id="GO:0000287">
    <property type="term" value="F:magnesium ion binding"/>
    <property type="evidence" value="ECO:0007669"/>
    <property type="project" value="TreeGrafter"/>
</dbReference>
<dbReference type="SUPFAM" id="SSF56784">
    <property type="entry name" value="HAD-like"/>
    <property type="match status" value="1"/>
</dbReference>
<keyword evidence="2" id="KW-1185">Reference proteome</keyword>
<organism evidence="1 2">
    <name type="scientific">Heyndrickxia camelliae</name>
    <dbReference type="NCBI Taxonomy" id="1707093"/>
    <lineage>
        <taxon>Bacteria</taxon>
        <taxon>Bacillati</taxon>
        <taxon>Bacillota</taxon>
        <taxon>Bacilli</taxon>
        <taxon>Bacillales</taxon>
        <taxon>Bacillaceae</taxon>
        <taxon>Heyndrickxia</taxon>
    </lineage>
</organism>
<dbReference type="InterPro" id="IPR023214">
    <property type="entry name" value="HAD_sf"/>
</dbReference>